<name>A0A9J6B3Y6_SOLCO</name>
<dbReference type="EMBL" id="JACXVP010000001">
    <property type="protein sequence ID" value="KAG5631328.1"/>
    <property type="molecule type" value="Genomic_DNA"/>
</dbReference>
<proteinExistence type="predicted"/>
<keyword evidence="2" id="KW-1185">Reference proteome</keyword>
<gene>
    <name evidence="1" type="ORF">H5410_003045</name>
</gene>
<dbReference type="Proteomes" id="UP000824120">
    <property type="component" value="Chromosome 1"/>
</dbReference>
<sequence length="162" mass="18359">MLAQEIIHQINKPNIESNVIIKLDMAKNIIGSLGPIYAWCERSVGSLSRTPQQSKLLWILHGTKNFKRLEASLTTTKATSRSILVPLSLRDRIEGSGLRRRRRPSHLPWLPLYLLVDQGLFILTLLTKFCVEITGWQTKLLSNGGRAILVKHVLQSLPIYLL</sequence>
<comment type="caution">
    <text evidence="1">The sequence shown here is derived from an EMBL/GenBank/DDBJ whole genome shotgun (WGS) entry which is preliminary data.</text>
</comment>
<protein>
    <submittedName>
        <fullName evidence="1">Uncharacterized protein</fullName>
    </submittedName>
</protein>
<organism evidence="1 2">
    <name type="scientific">Solanum commersonii</name>
    <name type="common">Commerson's wild potato</name>
    <name type="synonym">Commerson's nightshade</name>
    <dbReference type="NCBI Taxonomy" id="4109"/>
    <lineage>
        <taxon>Eukaryota</taxon>
        <taxon>Viridiplantae</taxon>
        <taxon>Streptophyta</taxon>
        <taxon>Embryophyta</taxon>
        <taxon>Tracheophyta</taxon>
        <taxon>Spermatophyta</taxon>
        <taxon>Magnoliopsida</taxon>
        <taxon>eudicotyledons</taxon>
        <taxon>Gunneridae</taxon>
        <taxon>Pentapetalae</taxon>
        <taxon>asterids</taxon>
        <taxon>lamiids</taxon>
        <taxon>Solanales</taxon>
        <taxon>Solanaceae</taxon>
        <taxon>Solanoideae</taxon>
        <taxon>Solaneae</taxon>
        <taxon>Solanum</taxon>
    </lineage>
</organism>
<evidence type="ECO:0000313" key="2">
    <source>
        <dbReference type="Proteomes" id="UP000824120"/>
    </source>
</evidence>
<dbReference type="OrthoDB" id="1305953at2759"/>
<reference evidence="1 2" key="1">
    <citation type="submission" date="2020-09" db="EMBL/GenBank/DDBJ databases">
        <title>De no assembly of potato wild relative species, Solanum commersonii.</title>
        <authorList>
            <person name="Cho K."/>
        </authorList>
    </citation>
    <scope>NUCLEOTIDE SEQUENCE [LARGE SCALE GENOMIC DNA]</scope>
    <source>
        <strain evidence="1">LZ3.2</strain>
        <tissue evidence="1">Leaf</tissue>
    </source>
</reference>
<dbReference type="AlphaFoldDB" id="A0A9J6B3Y6"/>
<accession>A0A9J6B3Y6</accession>
<evidence type="ECO:0000313" key="1">
    <source>
        <dbReference type="EMBL" id="KAG5631328.1"/>
    </source>
</evidence>